<protein>
    <submittedName>
        <fullName evidence="1">Uncharacterized protein</fullName>
    </submittedName>
</protein>
<reference evidence="1 2" key="1">
    <citation type="submission" date="2022-05" db="EMBL/GenBank/DDBJ databases">
        <authorList>
            <consortium name="Genoscope - CEA"/>
            <person name="William W."/>
        </authorList>
    </citation>
    <scope>NUCLEOTIDE SEQUENCE [LARGE SCALE GENOMIC DNA]</scope>
</reference>
<comment type="caution">
    <text evidence="1">The sequence shown here is derived from an EMBL/GenBank/DDBJ whole genome shotgun (WGS) entry which is preliminary data.</text>
</comment>
<proteinExistence type="predicted"/>
<gene>
    <name evidence="1" type="ORF">PMEA_00000290</name>
</gene>
<dbReference type="AlphaFoldDB" id="A0AAU9VNA4"/>
<dbReference type="EMBL" id="CALNXJ010000001">
    <property type="protein sequence ID" value="CAH3031570.1"/>
    <property type="molecule type" value="Genomic_DNA"/>
</dbReference>
<accession>A0AAU9VNA4</accession>
<keyword evidence="2" id="KW-1185">Reference proteome</keyword>
<sequence>MKECQTHQERFEQVKDKVISNRCQYEYHSEILDKAMADMNNAEYENFDSDLLFVAPNAEHINKQDCAVKEKHSELFGCFDPGKNKEHNQYDLLDDRNLP</sequence>
<evidence type="ECO:0000313" key="1">
    <source>
        <dbReference type="EMBL" id="CAH3031570.1"/>
    </source>
</evidence>
<organism evidence="1 2">
    <name type="scientific">Pocillopora meandrina</name>
    <dbReference type="NCBI Taxonomy" id="46732"/>
    <lineage>
        <taxon>Eukaryota</taxon>
        <taxon>Metazoa</taxon>
        <taxon>Cnidaria</taxon>
        <taxon>Anthozoa</taxon>
        <taxon>Hexacorallia</taxon>
        <taxon>Scleractinia</taxon>
        <taxon>Astrocoeniina</taxon>
        <taxon>Pocilloporidae</taxon>
        <taxon>Pocillopora</taxon>
    </lineage>
</organism>
<evidence type="ECO:0000313" key="2">
    <source>
        <dbReference type="Proteomes" id="UP001159428"/>
    </source>
</evidence>
<dbReference type="Proteomes" id="UP001159428">
    <property type="component" value="Unassembled WGS sequence"/>
</dbReference>
<name>A0AAU9VNA4_9CNID</name>